<evidence type="ECO:0000256" key="6">
    <source>
        <dbReference type="ARBA" id="ARBA00023012"/>
    </source>
</evidence>
<evidence type="ECO:0000256" key="5">
    <source>
        <dbReference type="ARBA" id="ARBA00022840"/>
    </source>
</evidence>
<dbReference type="GO" id="GO:0005524">
    <property type="term" value="F:ATP binding"/>
    <property type="evidence" value="ECO:0007669"/>
    <property type="project" value="UniProtKB-KW"/>
</dbReference>
<organism evidence="8">
    <name type="scientific">hydrothermal vent metagenome</name>
    <dbReference type="NCBI Taxonomy" id="652676"/>
    <lineage>
        <taxon>unclassified sequences</taxon>
        <taxon>metagenomes</taxon>
        <taxon>ecological metagenomes</taxon>
    </lineage>
</organism>
<evidence type="ECO:0000259" key="7">
    <source>
        <dbReference type="PROSITE" id="PS50109"/>
    </source>
</evidence>
<dbReference type="PANTHER" id="PTHR43065:SF10">
    <property type="entry name" value="PEROXIDE STRESS-ACTIVATED HISTIDINE KINASE MAK3"/>
    <property type="match status" value="1"/>
</dbReference>
<dbReference type="GO" id="GO:0000155">
    <property type="term" value="F:phosphorelay sensor kinase activity"/>
    <property type="evidence" value="ECO:0007669"/>
    <property type="project" value="InterPro"/>
</dbReference>
<dbReference type="InterPro" id="IPR005467">
    <property type="entry name" value="His_kinase_dom"/>
</dbReference>
<dbReference type="SMART" id="SM00387">
    <property type="entry name" value="HATPase_c"/>
    <property type="match status" value="1"/>
</dbReference>
<feature type="non-terminal residue" evidence="8">
    <location>
        <position position="1"/>
    </location>
</feature>
<dbReference type="SMART" id="SM00388">
    <property type="entry name" value="HisKA"/>
    <property type="match status" value="1"/>
</dbReference>
<dbReference type="CDD" id="cd00082">
    <property type="entry name" value="HisKA"/>
    <property type="match status" value="1"/>
</dbReference>
<dbReference type="InterPro" id="IPR036097">
    <property type="entry name" value="HisK_dim/P_sf"/>
</dbReference>
<proteinExistence type="predicted"/>
<dbReference type="InterPro" id="IPR003661">
    <property type="entry name" value="HisK_dim/P_dom"/>
</dbReference>
<keyword evidence="4" id="KW-0418">Kinase</keyword>
<dbReference type="PRINTS" id="PR00344">
    <property type="entry name" value="BCTRLSENSOR"/>
</dbReference>
<dbReference type="InterPro" id="IPR036890">
    <property type="entry name" value="HATPase_C_sf"/>
</dbReference>
<dbReference type="PANTHER" id="PTHR43065">
    <property type="entry name" value="SENSOR HISTIDINE KINASE"/>
    <property type="match status" value="1"/>
</dbReference>
<name>A0A3B1DPI6_9ZZZZ</name>
<keyword evidence="1" id="KW-0597">Phosphoprotein</keyword>
<dbReference type="Pfam" id="PF00512">
    <property type="entry name" value="HisKA"/>
    <property type="match status" value="1"/>
</dbReference>
<dbReference type="InterPro" id="IPR004358">
    <property type="entry name" value="Sig_transdc_His_kin-like_C"/>
</dbReference>
<dbReference type="InterPro" id="IPR003594">
    <property type="entry name" value="HATPase_dom"/>
</dbReference>
<dbReference type="SUPFAM" id="SSF47384">
    <property type="entry name" value="Homodimeric domain of signal transducing histidine kinase"/>
    <property type="match status" value="1"/>
</dbReference>
<keyword evidence="6" id="KW-0902">Two-component regulatory system</keyword>
<keyword evidence="3" id="KW-0547">Nucleotide-binding</keyword>
<evidence type="ECO:0000256" key="1">
    <source>
        <dbReference type="ARBA" id="ARBA00022553"/>
    </source>
</evidence>
<sequence length="262" mass="27513">QEADEQLQRSRRLAALGEMAAGIAHEIRNPLGSIGLYARMLAEDLADRPAEQVVATKISRAVRGLDAIVTDVLAFAGESRMRVMPVRASELLESAIEQAGIEDATSTIEVAIALPDGDMELVCDQGKLVRAIVNIIRNGIEAIEEAGRLGARKPAGGARLTVMAAAAELPGAEAVAISVRDTGTGLRGEVTERMFNPFYTTREVGTGLGLAIVHRIVDVHGGRVSVSNNGPNVGDGATVEILIPKQHEAAGRATSQDGRNVA</sequence>
<evidence type="ECO:0000313" key="8">
    <source>
        <dbReference type="EMBL" id="VAX36920.1"/>
    </source>
</evidence>
<dbReference type="Gene3D" id="3.30.565.10">
    <property type="entry name" value="Histidine kinase-like ATPase, C-terminal domain"/>
    <property type="match status" value="1"/>
</dbReference>
<keyword evidence="5" id="KW-0067">ATP-binding</keyword>
<dbReference type="Gene3D" id="1.10.287.130">
    <property type="match status" value="1"/>
</dbReference>
<evidence type="ECO:0000256" key="4">
    <source>
        <dbReference type="ARBA" id="ARBA00022777"/>
    </source>
</evidence>
<dbReference type="EMBL" id="UOGK01000086">
    <property type="protein sequence ID" value="VAX36920.1"/>
    <property type="molecule type" value="Genomic_DNA"/>
</dbReference>
<dbReference type="Pfam" id="PF02518">
    <property type="entry name" value="HATPase_c"/>
    <property type="match status" value="1"/>
</dbReference>
<dbReference type="AlphaFoldDB" id="A0A3B1DPI6"/>
<evidence type="ECO:0000256" key="2">
    <source>
        <dbReference type="ARBA" id="ARBA00022679"/>
    </source>
</evidence>
<feature type="domain" description="Histidine kinase" evidence="7">
    <location>
        <begin position="22"/>
        <end position="247"/>
    </location>
</feature>
<keyword evidence="2" id="KW-0808">Transferase</keyword>
<reference evidence="8" key="1">
    <citation type="submission" date="2018-06" db="EMBL/GenBank/DDBJ databases">
        <authorList>
            <person name="Zhirakovskaya E."/>
        </authorList>
    </citation>
    <scope>NUCLEOTIDE SEQUENCE</scope>
</reference>
<gene>
    <name evidence="8" type="ORF">MNBD_PLANCTO03-1870</name>
</gene>
<accession>A0A3B1DPI6</accession>
<evidence type="ECO:0000256" key="3">
    <source>
        <dbReference type="ARBA" id="ARBA00022741"/>
    </source>
</evidence>
<protein>
    <recommendedName>
        <fullName evidence="7">Histidine kinase domain-containing protein</fullName>
    </recommendedName>
</protein>
<dbReference type="PROSITE" id="PS50109">
    <property type="entry name" value="HIS_KIN"/>
    <property type="match status" value="1"/>
</dbReference>
<dbReference type="SUPFAM" id="SSF55874">
    <property type="entry name" value="ATPase domain of HSP90 chaperone/DNA topoisomerase II/histidine kinase"/>
    <property type="match status" value="1"/>
</dbReference>